<dbReference type="PANTHER" id="PTHR46847">
    <property type="entry name" value="D-ALLOSE-BINDING PERIPLASMIC PROTEIN-RELATED"/>
    <property type="match status" value="1"/>
</dbReference>
<evidence type="ECO:0000256" key="3">
    <source>
        <dbReference type="ARBA" id="ARBA00022729"/>
    </source>
</evidence>
<dbReference type="RefSeq" id="WP_220226623.1">
    <property type="nucleotide sequence ID" value="NZ_JAICBX010000001.1"/>
</dbReference>
<dbReference type="Proteomes" id="UP001196509">
    <property type="component" value="Unassembled WGS sequence"/>
</dbReference>
<dbReference type="AlphaFoldDB" id="A0AAE2ZGT2"/>
<reference evidence="6" key="1">
    <citation type="submission" date="2021-08" db="EMBL/GenBank/DDBJ databases">
        <title>Hoeflea bacterium WL0058 sp. nov., isolated from the sediment.</title>
        <authorList>
            <person name="Wang L."/>
            <person name="Zhang D."/>
        </authorList>
    </citation>
    <scope>NUCLEOTIDE SEQUENCE</scope>
    <source>
        <strain evidence="6">WL0058</strain>
    </source>
</reference>
<comment type="similarity">
    <text evidence="2">Belongs to the bacterial solute-binding protein 2 family.</text>
</comment>
<dbReference type="PANTHER" id="PTHR46847:SF1">
    <property type="entry name" value="D-ALLOSE-BINDING PERIPLASMIC PROTEIN-RELATED"/>
    <property type="match status" value="1"/>
</dbReference>
<feature type="signal peptide" evidence="4">
    <location>
        <begin position="1"/>
        <end position="24"/>
    </location>
</feature>
<organism evidence="6 7">
    <name type="scientific">Flavimaribacter sediminis</name>
    <dbReference type="NCBI Taxonomy" id="2865987"/>
    <lineage>
        <taxon>Bacteria</taxon>
        <taxon>Pseudomonadati</taxon>
        <taxon>Pseudomonadota</taxon>
        <taxon>Alphaproteobacteria</taxon>
        <taxon>Hyphomicrobiales</taxon>
        <taxon>Rhizobiaceae</taxon>
        <taxon>Flavimaribacter</taxon>
    </lineage>
</organism>
<dbReference type="SUPFAM" id="SSF53822">
    <property type="entry name" value="Periplasmic binding protein-like I"/>
    <property type="match status" value="1"/>
</dbReference>
<dbReference type="GO" id="GO:0030313">
    <property type="term" value="C:cell envelope"/>
    <property type="evidence" value="ECO:0007669"/>
    <property type="project" value="UniProtKB-SubCell"/>
</dbReference>
<feature type="domain" description="Periplasmic binding protein" evidence="5">
    <location>
        <begin position="61"/>
        <end position="317"/>
    </location>
</feature>
<evidence type="ECO:0000256" key="4">
    <source>
        <dbReference type="SAM" id="SignalP"/>
    </source>
</evidence>
<evidence type="ECO:0000313" key="6">
    <source>
        <dbReference type="EMBL" id="MBW8635906.1"/>
    </source>
</evidence>
<dbReference type="InterPro" id="IPR028082">
    <property type="entry name" value="Peripla_BP_I"/>
</dbReference>
<gene>
    <name evidence="6" type="ORF">K1W69_01820</name>
</gene>
<dbReference type="EMBL" id="JAICBX010000001">
    <property type="protein sequence ID" value="MBW8635906.1"/>
    <property type="molecule type" value="Genomic_DNA"/>
</dbReference>
<evidence type="ECO:0000256" key="1">
    <source>
        <dbReference type="ARBA" id="ARBA00004196"/>
    </source>
</evidence>
<sequence>MTACKGMCISAFVALTATAGFAGAANAQDAKALLEEASKLPTFEAPGEAFDAKACMADKKVYVIPLTSENPFNVEIAKAQKEAADAIGFELTVSENQLNLDQWVQAVKQAVSEGYDVIDIQGGIPPEAIGPQLAEAREAGVKIVATHLYDVTQTPSELVDGNFAMDYTKAGQLMAAWAMEKTGGKVNAVIIGSDEIIPTGAFVKAIQEYLDANCPDCKHKYINVPVVEWGSQIQPEVQSALVADPGINYILPIYDSMSGFVVPALTLSNREDVRIASYNGTPFILDMIRDGDLMEMDVGESLAWVGWSSIDGTMRLLCDKGEITQLNTPLYLFDDSNVETAGVPATYGGYGDGEISGFKKLWGLE</sequence>
<keyword evidence="7" id="KW-1185">Reference proteome</keyword>
<dbReference type="Gene3D" id="3.40.50.2300">
    <property type="match status" value="2"/>
</dbReference>
<accession>A0AAE2ZGT2</accession>
<comment type="subcellular location">
    <subcellularLocation>
        <location evidence="1">Cell envelope</location>
    </subcellularLocation>
</comment>
<name>A0AAE2ZGT2_9HYPH</name>
<dbReference type="GO" id="GO:0030246">
    <property type="term" value="F:carbohydrate binding"/>
    <property type="evidence" value="ECO:0007669"/>
    <property type="project" value="UniProtKB-ARBA"/>
</dbReference>
<keyword evidence="3 4" id="KW-0732">Signal</keyword>
<dbReference type="Pfam" id="PF13407">
    <property type="entry name" value="Peripla_BP_4"/>
    <property type="match status" value="1"/>
</dbReference>
<evidence type="ECO:0000256" key="2">
    <source>
        <dbReference type="ARBA" id="ARBA00007639"/>
    </source>
</evidence>
<dbReference type="CDD" id="cd01536">
    <property type="entry name" value="PBP1_ABC_sugar_binding-like"/>
    <property type="match status" value="1"/>
</dbReference>
<feature type="chain" id="PRO_5042024065" evidence="4">
    <location>
        <begin position="25"/>
        <end position="365"/>
    </location>
</feature>
<dbReference type="InterPro" id="IPR025997">
    <property type="entry name" value="SBP_2_dom"/>
</dbReference>
<protein>
    <submittedName>
        <fullName evidence="6">Sugar ABC transporter substrate-binding protein</fullName>
    </submittedName>
</protein>
<proteinExistence type="inferred from homology"/>
<comment type="caution">
    <text evidence="6">The sequence shown here is derived from an EMBL/GenBank/DDBJ whole genome shotgun (WGS) entry which is preliminary data.</text>
</comment>
<evidence type="ECO:0000259" key="5">
    <source>
        <dbReference type="Pfam" id="PF13407"/>
    </source>
</evidence>
<evidence type="ECO:0000313" key="7">
    <source>
        <dbReference type="Proteomes" id="UP001196509"/>
    </source>
</evidence>